<dbReference type="GO" id="GO:0003677">
    <property type="term" value="F:DNA binding"/>
    <property type="evidence" value="ECO:0007669"/>
    <property type="project" value="InterPro"/>
</dbReference>
<feature type="coiled-coil region" evidence="2">
    <location>
        <begin position="280"/>
        <end position="335"/>
    </location>
</feature>
<sequence length="410" mass="48335">MANVCIVRHQGYIKSKMRFPYQHNFRTLKNYGNKNIDVSLTHLNTCIVNNLKDGETYLTAFNRMYESGKFKGQLKVQGAEEKQTKFVDEFLVYPPNEKITEMSLEEQEAFFKKELQAIQNYFTDIIVLSANVHRDEAFHPKDEEMKALFPEGKVTPHMHVIAIPIVHDKKKDCKRISITELWKGQFSYRKFQNYMYNAVGKEYGFDRGEMHDFGEAEKHLDVEAFKLKEAEKSLNKLEAEIKLKEQSLVERAKDLEPEEHINLFNVKDVIKQQKAINYALKMEKDKNALLLKEKESLNQTIKDKDELILAQNHEIQNQQEKLSEIEKKLSLEKDKTNDILNIKVSDECLRQVYLDEAKKKIKLYDLVVRSIKDFLPELIKASPKFIRELLDYRILHKEDLPQEHDNNRHK</sequence>
<reference evidence="3 4" key="1">
    <citation type="submission" date="2020-11" db="EMBL/GenBank/DDBJ databases">
        <title>Draft genome sequencing of a Lachnospiraceae strain isolated from anoxic soil subjected to BSD treatment.</title>
        <authorList>
            <person name="Uek A."/>
            <person name="Tonouchi A."/>
        </authorList>
    </citation>
    <scope>NUCLEOTIDE SEQUENCE [LARGE SCALE GENOMIC DNA]</scope>
    <source>
        <strain evidence="3 4">TB5</strain>
    </source>
</reference>
<dbReference type="GO" id="GO:0006310">
    <property type="term" value="P:DNA recombination"/>
    <property type="evidence" value="ECO:0007669"/>
    <property type="project" value="InterPro"/>
</dbReference>
<evidence type="ECO:0000313" key="3">
    <source>
        <dbReference type="EMBL" id="BCN28992.1"/>
    </source>
</evidence>
<organism evidence="3 4">
    <name type="scientific">Anaeromicropila herbilytica</name>
    <dbReference type="NCBI Taxonomy" id="2785025"/>
    <lineage>
        <taxon>Bacteria</taxon>
        <taxon>Bacillati</taxon>
        <taxon>Bacillota</taxon>
        <taxon>Clostridia</taxon>
        <taxon>Lachnospirales</taxon>
        <taxon>Lachnospiraceae</taxon>
        <taxon>Anaeromicropila</taxon>
    </lineage>
</organism>
<dbReference type="EMBL" id="AP024169">
    <property type="protein sequence ID" value="BCN28992.1"/>
    <property type="molecule type" value="Genomic_DNA"/>
</dbReference>
<dbReference type="RefSeq" id="WP_271714291.1">
    <property type="nucleotide sequence ID" value="NZ_AP024169.1"/>
</dbReference>
<dbReference type="Gene3D" id="3.30.930.30">
    <property type="match status" value="1"/>
</dbReference>
<dbReference type="CDD" id="cd17242">
    <property type="entry name" value="MobM_relaxase"/>
    <property type="match status" value="1"/>
</dbReference>
<dbReference type="AlphaFoldDB" id="A0A7R7EHR7"/>
<dbReference type="Proteomes" id="UP000595897">
    <property type="component" value="Chromosome"/>
</dbReference>
<proteinExistence type="inferred from homology"/>
<dbReference type="Pfam" id="PF01076">
    <property type="entry name" value="Mob_Pre"/>
    <property type="match status" value="1"/>
</dbReference>
<feature type="coiled-coil region" evidence="2">
    <location>
        <begin position="220"/>
        <end position="254"/>
    </location>
</feature>
<gene>
    <name evidence="3" type="ORF">bsdtb5_02870</name>
</gene>
<evidence type="ECO:0000256" key="2">
    <source>
        <dbReference type="SAM" id="Coils"/>
    </source>
</evidence>
<keyword evidence="4" id="KW-1185">Reference proteome</keyword>
<evidence type="ECO:0000256" key="1">
    <source>
        <dbReference type="ARBA" id="ARBA00010657"/>
    </source>
</evidence>
<dbReference type="KEGG" id="ahb:bsdtb5_02870"/>
<evidence type="ECO:0000313" key="4">
    <source>
        <dbReference type="Proteomes" id="UP000595897"/>
    </source>
</evidence>
<comment type="similarity">
    <text evidence="1">Belongs to the plasmid mobilization pre family.</text>
</comment>
<dbReference type="InterPro" id="IPR001668">
    <property type="entry name" value="Mob_Pre"/>
</dbReference>
<accession>A0A7R7EHR7</accession>
<protein>
    <recommendedName>
        <fullName evidence="5">Plasmid recombination enzyme</fullName>
    </recommendedName>
</protein>
<keyword evidence="2" id="KW-0175">Coiled coil</keyword>
<evidence type="ECO:0008006" key="5">
    <source>
        <dbReference type="Google" id="ProtNLM"/>
    </source>
</evidence>
<name>A0A7R7EHR7_9FIRM</name>